<evidence type="ECO:0000313" key="1">
    <source>
        <dbReference type="EMBL" id="STW72462.1"/>
    </source>
</evidence>
<dbReference type="EC" id="4.1.1.81" evidence="1"/>
<dbReference type="AlphaFoldDB" id="A0A7H4PIN5"/>
<reference evidence="1 2" key="1">
    <citation type="submission" date="2018-06" db="EMBL/GenBank/DDBJ databases">
        <authorList>
            <consortium name="Pathogen Informatics"/>
            <person name="Doyle S."/>
        </authorList>
    </citation>
    <scope>NUCLEOTIDE SEQUENCE [LARGE SCALE GENOMIC DNA]</scope>
    <source>
        <strain evidence="1 2">NCTC11685</strain>
    </source>
</reference>
<name>A0A7H4PIN5_9ENTR</name>
<protein>
    <submittedName>
        <fullName evidence="1">L-threonine 3-O-phosphate decarboxylase</fullName>
        <ecNumber evidence="1">4.1.1.81</ecNumber>
    </submittedName>
</protein>
<dbReference type="GO" id="GO:0048472">
    <property type="term" value="F:threonine-phosphate decarboxylase activity"/>
    <property type="evidence" value="ECO:0007669"/>
    <property type="project" value="UniProtKB-EC"/>
</dbReference>
<gene>
    <name evidence="1" type="primary">cobD_1</name>
    <name evidence="1" type="ORF">NCTC11685_05551</name>
</gene>
<evidence type="ECO:0000313" key="2">
    <source>
        <dbReference type="Proteomes" id="UP000254863"/>
    </source>
</evidence>
<dbReference type="Gene3D" id="3.40.640.10">
    <property type="entry name" value="Type I PLP-dependent aspartate aminotransferase-like (Major domain)"/>
    <property type="match status" value="1"/>
</dbReference>
<organism evidence="1 2">
    <name type="scientific">Klebsiella michiganensis</name>
    <dbReference type="NCBI Taxonomy" id="1134687"/>
    <lineage>
        <taxon>Bacteria</taxon>
        <taxon>Pseudomonadati</taxon>
        <taxon>Pseudomonadota</taxon>
        <taxon>Gammaproteobacteria</taxon>
        <taxon>Enterobacterales</taxon>
        <taxon>Enterobacteriaceae</taxon>
        <taxon>Klebsiella/Raoultella group</taxon>
        <taxon>Klebsiella</taxon>
    </lineage>
</organism>
<keyword evidence="1" id="KW-0456">Lyase</keyword>
<comment type="caution">
    <text evidence="1">The sequence shown here is derived from an EMBL/GenBank/DDBJ whole genome shotgun (WGS) entry which is preliminary data.</text>
</comment>
<sequence>MIVTPGFAEYRRALQSVDCAVREFLLREEDGWQLTGAILDALTPESGLLISLHAEQSYRPAARAPSAGDDC</sequence>
<dbReference type="InterPro" id="IPR015421">
    <property type="entry name" value="PyrdxlP-dep_Trfase_major"/>
</dbReference>
<dbReference type="Proteomes" id="UP000254863">
    <property type="component" value="Unassembled WGS sequence"/>
</dbReference>
<proteinExistence type="predicted"/>
<dbReference type="EMBL" id="UGMS01000002">
    <property type="protein sequence ID" value="STW72462.1"/>
    <property type="molecule type" value="Genomic_DNA"/>
</dbReference>
<accession>A0A7H4PIN5</accession>